<dbReference type="EMBL" id="UINC01120308">
    <property type="protein sequence ID" value="SVC94717.1"/>
    <property type="molecule type" value="Genomic_DNA"/>
</dbReference>
<dbReference type="Pfam" id="PF00733">
    <property type="entry name" value="Asn_synthase"/>
    <property type="match status" value="1"/>
</dbReference>
<feature type="non-terminal residue" evidence="2">
    <location>
        <position position="162"/>
    </location>
</feature>
<dbReference type="SUPFAM" id="SSF52402">
    <property type="entry name" value="Adenine nucleotide alpha hydrolases-like"/>
    <property type="match status" value="1"/>
</dbReference>
<dbReference type="InterPro" id="IPR052188">
    <property type="entry name" value="Ni-pincer_cofactor_biosynth"/>
</dbReference>
<reference evidence="2" key="1">
    <citation type="submission" date="2018-05" db="EMBL/GenBank/DDBJ databases">
        <authorList>
            <person name="Lanie J.A."/>
            <person name="Ng W.-L."/>
            <person name="Kazmierczak K.M."/>
            <person name="Andrzejewski T.M."/>
            <person name="Davidsen T.M."/>
            <person name="Wayne K.J."/>
            <person name="Tettelin H."/>
            <person name="Glass J.I."/>
            <person name="Rusch D."/>
            <person name="Podicherti R."/>
            <person name="Tsui H.-C.T."/>
            <person name="Winkler M.E."/>
        </authorList>
    </citation>
    <scope>NUCLEOTIDE SEQUENCE</scope>
</reference>
<dbReference type="Gene3D" id="3.40.50.620">
    <property type="entry name" value="HUPs"/>
    <property type="match status" value="1"/>
</dbReference>
<sequence length="162" mass="18267">MEVQFKDINLKRKYDSLSQTMRSMESTIVAYSGGVDSTLVAAVAHENLGHKAVIVTANSASLAPSEFNELLKIARQSNFNHRVIYTKEVQTSQYKENTPQRCYFCKEELYTELKKLASDEDIPWIANGTNVDDLGDFRPGLKAAKDFMIRSPLVEADINKNE</sequence>
<feature type="domain" description="Asparagine synthetase" evidence="1">
    <location>
        <begin position="15"/>
        <end position="91"/>
    </location>
</feature>
<proteinExistence type="predicted"/>
<dbReference type="InterPro" id="IPR014729">
    <property type="entry name" value="Rossmann-like_a/b/a_fold"/>
</dbReference>
<dbReference type="InterPro" id="IPR001962">
    <property type="entry name" value="Asn_synthase"/>
</dbReference>
<organism evidence="2">
    <name type="scientific">marine metagenome</name>
    <dbReference type="NCBI Taxonomy" id="408172"/>
    <lineage>
        <taxon>unclassified sequences</taxon>
        <taxon>metagenomes</taxon>
        <taxon>ecological metagenomes</taxon>
    </lineage>
</organism>
<accession>A0A382RC42</accession>
<protein>
    <recommendedName>
        <fullName evidence="1">Asparagine synthetase domain-containing protein</fullName>
    </recommendedName>
</protein>
<evidence type="ECO:0000313" key="2">
    <source>
        <dbReference type="EMBL" id="SVC94717.1"/>
    </source>
</evidence>
<name>A0A382RC42_9ZZZZ</name>
<gene>
    <name evidence="2" type="ORF">METZ01_LOCUS347571</name>
</gene>
<dbReference type="PANTHER" id="PTHR43169:SF2">
    <property type="entry name" value="NAD_GMP SYNTHASE DOMAIN-CONTAINING PROTEIN"/>
    <property type="match status" value="1"/>
</dbReference>
<dbReference type="AlphaFoldDB" id="A0A382RC42"/>
<dbReference type="GO" id="GO:0004066">
    <property type="term" value="F:asparagine synthase (glutamine-hydrolyzing) activity"/>
    <property type="evidence" value="ECO:0007669"/>
    <property type="project" value="InterPro"/>
</dbReference>
<dbReference type="PANTHER" id="PTHR43169">
    <property type="entry name" value="EXSB FAMILY PROTEIN"/>
    <property type="match status" value="1"/>
</dbReference>
<dbReference type="GO" id="GO:0006529">
    <property type="term" value="P:asparagine biosynthetic process"/>
    <property type="evidence" value="ECO:0007669"/>
    <property type="project" value="InterPro"/>
</dbReference>
<evidence type="ECO:0000259" key="1">
    <source>
        <dbReference type="Pfam" id="PF00733"/>
    </source>
</evidence>